<comment type="caution">
    <text evidence="1">The sequence shown here is derived from an EMBL/GenBank/DDBJ whole genome shotgun (WGS) entry which is preliminary data.</text>
</comment>
<reference evidence="1" key="1">
    <citation type="submission" date="2019-08" db="EMBL/GenBank/DDBJ databases">
        <authorList>
            <person name="Kucharzyk K."/>
            <person name="Murdoch R.W."/>
            <person name="Higgins S."/>
            <person name="Loffler F."/>
        </authorList>
    </citation>
    <scope>NUCLEOTIDE SEQUENCE</scope>
</reference>
<dbReference type="SUPFAM" id="SSF53756">
    <property type="entry name" value="UDP-Glycosyltransferase/glycogen phosphorylase"/>
    <property type="match status" value="1"/>
</dbReference>
<dbReference type="Gene3D" id="3.40.50.2000">
    <property type="entry name" value="Glycogen Phosphorylase B"/>
    <property type="match status" value="2"/>
</dbReference>
<organism evidence="1">
    <name type="scientific">bioreactor metagenome</name>
    <dbReference type="NCBI Taxonomy" id="1076179"/>
    <lineage>
        <taxon>unclassified sequences</taxon>
        <taxon>metagenomes</taxon>
        <taxon>ecological metagenomes</taxon>
    </lineage>
</organism>
<dbReference type="EMBL" id="VSSQ01016913">
    <property type="protein sequence ID" value="MPM58708.1"/>
    <property type="molecule type" value="Genomic_DNA"/>
</dbReference>
<gene>
    <name evidence="1" type="ORF">SDC9_105541</name>
</gene>
<proteinExistence type="predicted"/>
<name>A0A645B0Z8_9ZZZZ</name>
<protein>
    <recommendedName>
        <fullName evidence="2">Glycosyltransferase subfamily 4-like N-terminal domain-containing protein</fullName>
    </recommendedName>
</protein>
<evidence type="ECO:0000313" key="1">
    <source>
        <dbReference type="EMBL" id="MPM58708.1"/>
    </source>
</evidence>
<evidence type="ECO:0008006" key="2">
    <source>
        <dbReference type="Google" id="ProtNLM"/>
    </source>
</evidence>
<accession>A0A645B0Z8</accession>
<dbReference type="AlphaFoldDB" id="A0A645B0Z8"/>
<sequence length="267" mass="30595">MKKNSQTKKSFDVVLLSFLDYKKEGRCYRAYKALSEVSSVYVIDSGDQAVSEENRTFIPKMKSNIKNVINFTRRAISAAGMVSFKTLYVSNFYTAIAALFIRKQTKCRVIYDAYELFYPEGNEHFSKRDQFFYFFEKIIIRKADAVIAANDSRALIMLGYYRLRQMPYVVENISGTPGMLNGVHKKGATCKLVYAGYLSKKRGLAELVEAVQKLGDFHDLSLDIYGAGENIDWFLSLAEIDPHFHYHGTYDNNQLPEILSQYDVGFI</sequence>